<dbReference type="CDD" id="cd19540">
    <property type="entry name" value="LCL_NRPS-like"/>
    <property type="match status" value="2"/>
</dbReference>
<dbReference type="Gene3D" id="3.30.300.30">
    <property type="match status" value="2"/>
</dbReference>
<comment type="cofactor">
    <cofactor evidence="1">
        <name>pantetheine 4'-phosphate</name>
        <dbReference type="ChEBI" id="CHEBI:47942"/>
    </cofactor>
</comment>
<dbReference type="InterPro" id="IPR010071">
    <property type="entry name" value="AA_adenyl_dom"/>
</dbReference>
<accession>A0ABV3CMF4</accession>
<feature type="domain" description="Carrier" evidence="5">
    <location>
        <begin position="975"/>
        <end position="1050"/>
    </location>
</feature>
<organism evidence="6 7">
    <name type="scientific">Streptomyces narbonensis</name>
    <dbReference type="NCBI Taxonomy" id="67333"/>
    <lineage>
        <taxon>Bacteria</taxon>
        <taxon>Bacillati</taxon>
        <taxon>Actinomycetota</taxon>
        <taxon>Actinomycetes</taxon>
        <taxon>Kitasatosporales</taxon>
        <taxon>Streptomycetaceae</taxon>
        <taxon>Streptomyces</taxon>
    </lineage>
</organism>
<dbReference type="InterPro" id="IPR001242">
    <property type="entry name" value="Condensation_dom"/>
</dbReference>
<gene>
    <name evidence="6" type="ORF">AB0A88_38460</name>
</gene>
<dbReference type="SUPFAM" id="SSF56801">
    <property type="entry name" value="Acetyl-CoA synthetase-like"/>
    <property type="match status" value="2"/>
</dbReference>
<dbReference type="InterPro" id="IPR036736">
    <property type="entry name" value="ACP-like_sf"/>
</dbReference>
<dbReference type="Gene3D" id="3.40.50.980">
    <property type="match status" value="2"/>
</dbReference>
<dbReference type="InterPro" id="IPR020802">
    <property type="entry name" value="TesA-like"/>
</dbReference>
<dbReference type="Gene3D" id="3.40.50.1820">
    <property type="entry name" value="alpha/beta hydrolase"/>
    <property type="match status" value="1"/>
</dbReference>
<dbReference type="Gene3D" id="2.30.38.10">
    <property type="entry name" value="Luciferase, Domain 3"/>
    <property type="match status" value="1"/>
</dbReference>
<dbReference type="InterPro" id="IPR029058">
    <property type="entry name" value="AB_hydrolase_fold"/>
</dbReference>
<dbReference type="Gene3D" id="3.40.50.12780">
    <property type="entry name" value="N-terminal domain of ligase-like"/>
    <property type="match status" value="1"/>
</dbReference>
<dbReference type="RefSeq" id="WP_358478443.1">
    <property type="nucleotide sequence ID" value="NZ_JBEZAE010000052.1"/>
</dbReference>
<reference evidence="6 7" key="1">
    <citation type="submission" date="2024-06" db="EMBL/GenBank/DDBJ databases">
        <title>The Natural Products Discovery Center: Release of the First 8490 Sequenced Strains for Exploring Actinobacteria Biosynthetic Diversity.</title>
        <authorList>
            <person name="Kalkreuter E."/>
            <person name="Kautsar S.A."/>
            <person name="Yang D."/>
            <person name="Bader C.D."/>
            <person name="Teijaro C.N."/>
            <person name="Fluegel L."/>
            <person name="Davis C.M."/>
            <person name="Simpson J.R."/>
            <person name="Lauterbach L."/>
            <person name="Steele A.D."/>
            <person name="Gui C."/>
            <person name="Meng S."/>
            <person name="Li G."/>
            <person name="Viehrig K."/>
            <person name="Ye F."/>
            <person name="Su P."/>
            <person name="Kiefer A.F."/>
            <person name="Nichols A."/>
            <person name="Cepeda A.J."/>
            <person name="Yan W."/>
            <person name="Fan B."/>
            <person name="Jiang Y."/>
            <person name="Adhikari A."/>
            <person name="Zheng C.-J."/>
            <person name="Schuster L."/>
            <person name="Cowan T.M."/>
            <person name="Smanski M.J."/>
            <person name="Chevrette M.G."/>
            <person name="De Carvalho L.P.S."/>
            <person name="Shen B."/>
        </authorList>
    </citation>
    <scope>NUCLEOTIDE SEQUENCE [LARGE SCALE GENOMIC DNA]</scope>
    <source>
        <strain evidence="6 7">NPDC045974</strain>
    </source>
</reference>
<evidence type="ECO:0000256" key="2">
    <source>
        <dbReference type="ARBA" id="ARBA00022450"/>
    </source>
</evidence>
<name>A0ABV3CMF4_9ACTN</name>
<dbReference type="PROSITE" id="PS00455">
    <property type="entry name" value="AMP_BINDING"/>
    <property type="match status" value="2"/>
</dbReference>
<dbReference type="InterPro" id="IPR009081">
    <property type="entry name" value="PP-bd_ACP"/>
</dbReference>
<feature type="domain" description="Carrier" evidence="5">
    <location>
        <begin position="2042"/>
        <end position="2117"/>
    </location>
</feature>
<proteinExistence type="predicted"/>
<dbReference type="InterPro" id="IPR042099">
    <property type="entry name" value="ANL_N_sf"/>
</dbReference>
<dbReference type="Gene3D" id="3.30.559.30">
    <property type="entry name" value="Nonribosomal peptide synthetase, condensation domain"/>
    <property type="match status" value="2"/>
</dbReference>
<feature type="region of interest" description="Disordered" evidence="4">
    <location>
        <begin position="2023"/>
        <end position="2047"/>
    </location>
</feature>
<evidence type="ECO:0000256" key="4">
    <source>
        <dbReference type="SAM" id="MobiDB-lite"/>
    </source>
</evidence>
<dbReference type="Gene3D" id="1.10.1200.10">
    <property type="entry name" value="ACP-like"/>
    <property type="match status" value="1"/>
</dbReference>
<evidence type="ECO:0000313" key="6">
    <source>
        <dbReference type="EMBL" id="MEU7075964.1"/>
    </source>
</evidence>
<dbReference type="Pfam" id="PF13193">
    <property type="entry name" value="AMP-binding_C"/>
    <property type="match status" value="2"/>
</dbReference>
<keyword evidence="7" id="KW-1185">Reference proteome</keyword>
<dbReference type="SUPFAM" id="SSF53474">
    <property type="entry name" value="alpha/beta-Hydrolases"/>
    <property type="match status" value="1"/>
</dbReference>
<protein>
    <submittedName>
        <fullName evidence="6">Amino acid adenylation domain-containing protein</fullName>
    </submittedName>
</protein>
<dbReference type="InterPro" id="IPR025110">
    <property type="entry name" value="AMP-bd_C"/>
</dbReference>
<dbReference type="SUPFAM" id="SSF52777">
    <property type="entry name" value="CoA-dependent acyltransferases"/>
    <property type="match status" value="4"/>
</dbReference>
<dbReference type="EMBL" id="JBEZAE010000052">
    <property type="protein sequence ID" value="MEU7075964.1"/>
    <property type="molecule type" value="Genomic_DNA"/>
</dbReference>
<dbReference type="PANTHER" id="PTHR45527">
    <property type="entry name" value="NONRIBOSOMAL PEPTIDE SYNTHETASE"/>
    <property type="match status" value="1"/>
</dbReference>
<dbReference type="InterPro" id="IPR001031">
    <property type="entry name" value="Thioesterase"/>
</dbReference>
<dbReference type="Gene3D" id="3.30.559.10">
    <property type="entry name" value="Chloramphenicol acetyltransferase-like domain"/>
    <property type="match status" value="2"/>
</dbReference>
<dbReference type="InterPro" id="IPR020806">
    <property type="entry name" value="PKS_PP-bd"/>
</dbReference>
<dbReference type="InterPro" id="IPR023213">
    <property type="entry name" value="CAT-like_dom_sf"/>
</dbReference>
<dbReference type="Pfam" id="PF00550">
    <property type="entry name" value="PP-binding"/>
    <property type="match status" value="2"/>
</dbReference>
<keyword evidence="2" id="KW-0596">Phosphopantetheine</keyword>
<dbReference type="InterPro" id="IPR045851">
    <property type="entry name" value="AMP-bd_C_sf"/>
</dbReference>
<dbReference type="PROSITE" id="PS50075">
    <property type="entry name" value="CARRIER"/>
    <property type="match status" value="2"/>
</dbReference>
<dbReference type="SMART" id="SM00824">
    <property type="entry name" value="PKS_TE"/>
    <property type="match status" value="1"/>
</dbReference>
<feature type="region of interest" description="Disordered" evidence="4">
    <location>
        <begin position="954"/>
        <end position="979"/>
    </location>
</feature>
<feature type="region of interest" description="Disordered" evidence="4">
    <location>
        <begin position="586"/>
        <end position="611"/>
    </location>
</feature>
<feature type="region of interest" description="Disordered" evidence="4">
    <location>
        <begin position="1971"/>
        <end position="1991"/>
    </location>
</feature>
<dbReference type="PANTHER" id="PTHR45527:SF1">
    <property type="entry name" value="FATTY ACID SYNTHASE"/>
    <property type="match status" value="1"/>
</dbReference>
<sequence length="2413" mass="258211">MIPLSYAQQRLWFLSRTQPNPSYNVPLALRLRGTLDAHSLRLALMDVLGRHEALRTRFPDSDTGPRQDIVPAEEVELPWESVVTDPGRLAADLSDTARHVFDLTAELPLRATLFTVTDDDHVLLLVCHHIAADGWSLGPLVRDLATAYTTRTASGLEPVWPELPVQYADYTLWQQEVLGRVEDPESVASGQLRHWREVLAGLPEELALPADRARPAVPSHRGDAVPMRLDAEVHGRVVELARSSGATVFMVCQAALAALFTRLGAGTDIPLGTPVAGRTDEALDELVGFFLNTLVLRTDTSGDPTFRELVARVRHADLEAFAHQDLPFERLVEELNPARSLARHPLFQVMLVQKDAGGPGGRAVSWPGLEVETVPIGTGSAKFDLTVGIEERYDSEGRPAGLDWTLGYASDLFDHTTVQRIGHRLAVLLSALAQDPDQALGAVDVLTDEERRRLVPVPGDERQAPAPGRVDRVFEAQAARTPDATALLFEGASVTYGALDAQATRLARRLHAHGVRAGDIVAVHLERGPDLVRALLAVLKAGAAYTLLDPDFPAERLSAVLAQTRATAVVTAPDVPEWLAAGGVPPIHPTTPDGAHDADLAPESPLPAGPDSAEAPACVMFTSGSTGVPKGVVAPHRALTGTLTGQEYAPFGAGETWLQSAPMSWDAFATELLGPLLNGGRVVLQPGQRPDPATMAALVTRHGVTVLKASASLFNHLLDEHPEAFQGLNAAMTGGEAASVAHTAQVLERFPGVRVTNGYGPAESMGFTTTHTVTADDLTGPPIPVGTPVHGKYAHVLDDRLRPVPDGVPGELYLSGAGLALGYLHRPAATAERFVAHPCGAPGERVYRTGDLVRRRADGVLDYLGRADDQVKIRGFRVEPAEIETHLTAHPDVRQAAVAVREDRPGDRRLVAYVVPVRPGTTPAGLRAHTAARVPDHMVPSAFVTLDALPLTPNGKLDRRALPAPETSPSPGGRAPRSPREEILCGLFAEILGVGAVGADDGFFDLGGHSLLAARLITRVRAALGVEMTVRDLFQAPTPAGLAGRLDAAVRARPALRPVSRPGTPPLSFAQQRLWFFGRVDDSPLYNVPFALRLRGTLDREALREALADAVRRHESLRTRFPESETGPWQDVVPAEEARAQVPWEYVTTDPARLETDLSDLARRPFDLSGGMPLRAALLTVAEDDHVLLLVLHHIVCDGWSMGALAREVAAGYTAHATGRPSPAQPLPVQYADYTLWQQEVLGRVEDPESVASGQLRHWREVLAGLPEELALPADRARPAVPSHRGDAVPVTLDAGVHGRVVELARSSGATVFMVCQAALAALFTRLGAGTDIPLGTPVAGRTDEALDELVGFFVNTLVLRTDTSGDPTFRQLLARVRHADLEAFAHQDLPFERLVEELNPARSLARHPLFQVLLVKKDPTASGQAESMPGLRTEVVPVGTWVAKFDLTVGIEERYDSEGRPAGLDWTLGYASDLFDHTTVERIGHRLAVLLSALAQDPDQALGAVDLLTDEEHDQVGHHWNDTTVPVPATTLPRLFAEQVRRTPGATAVLFEDERLDYAALDARADHLARHLVAHGARPERVVAVALPRSVELIVALYAVHKAGAAYLPVDPDYPRDRVAHMLDDAAPALVLTPGLLAELEAAPAPDSVHDLPEALPGHPAYVIYTSGSTGRPKGVVVTHDAIVNRLLWMQHTYGLEPGERVLQKTPSSFDVSVWEFFWPLITGATLVVARPEGHKDPDYLAGLIQRHSVTTAHFVPSMLEAFLGTADPGACRSLRRVICSGEALPTVLAERLAAVSAAELHNLYGPTEAAVDVTAHRFDQADASSPPSAVTVPIGRPVWNTGVHVLDAGLRPVPPGVTGELYLSGVQLARGYLGRPGLTSERFTAAPFGPPGSRMYRTGDLAKWRGDGVVEFLGRADDQVKIRGLRIELGEITAVLSRHPGVRQAAVVVREDRPGDKRLVAYVVGEPEQADAEDASATGDADGNLGGTDGLRDHLARALPAHMVPGQFVRLAELPLSPSGKLDRRRLPRPVRADSTSVRGPRDSREETLCGLFAETLGVETVGVDDGFFDLGGHSLLATRLIAGIRRAFGVDLGIQALFEAPTVAGLAARLAGGGAATGAGTGDSLGSPLPLRPRSAVAHTAPLFCVHPAAGISWVYAGLLRHLGPERPLYGLQARGLTPSELPSAGLDAMVKDYLAQLRSVQPEGPYHLLGWSFGGLVAHALATRLRAEGQEVALLALMDAYPHLVTQPSGTAGGTGTAALPPSWAAGGPPPASCPRTLAALLESLGLPVPADTPAAPLTFARFEETVRETGGPLARFDGPALAALAEVFSSNVRLRHEFVPERFDGDLLFFAASEGRTGPHPRPDDWRPYLAGRLDVLELPFTHGDMTRPDALARMADALTDRLTPPAI</sequence>
<dbReference type="NCBIfam" id="TIGR01733">
    <property type="entry name" value="AA-adenyl-dom"/>
    <property type="match status" value="2"/>
</dbReference>
<dbReference type="InterPro" id="IPR020845">
    <property type="entry name" value="AMP-binding_CS"/>
</dbReference>
<dbReference type="CDD" id="cd17646">
    <property type="entry name" value="A_NRPS_AB3403-like"/>
    <property type="match status" value="1"/>
</dbReference>
<dbReference type="PROSITE" id="PS00012">
    <property type="entry name" value="PHOSPHOPANTETHEINE"/>
    <property type="match status" value="2"/>
</dbReference>
<evidence type="ECO:0000256" key="3">
    <source>
        <dbReference type="ARBA" id="ARBA00022553"/>
    </source>
</evidence>
<evidence type="ECO:0000256" key="1">
    <source>
        <dbReference type="ARBA" id="ARBA00001957"/>
    </source>
</evidence>
<dbReference type="InterPro" id="IPR000873">
    <property type="entry name" value="AMP-dep_synth/lig_dom"/>
</dbReference>
<dbReference type="Pfam" id="PF00668">
    <property type="entry name" value="Condensation"/>
    <property type="match status" value="2"/>
</dbReference>
<evidence type="ECO:0000313" key="7">
    <source>
        <dbReference type="Proteomes" id="UP001551329"/>
    </source>
</evidence>
<evidence type="ECO:0000259" key="5">
    <source>
        <dbReference type="PROSITE" id="PS50075"/>
    </source>
</evidence>
<keyword evidence="3" id="KW-0597">Phosphoprotein</keyword>
<dbReference type="InterPro" id="IPR006162">
    <property type="entry name" value="Ppantetheine_attach_site"/>
</dbReference>
<comment type="caution">
    <text evidence="6">The sequence shown here is derived from an EMBL/GenBank/DDBJ whole genome shotgun (WGS) entry which is preliminary data.</text>
</comment>
<dbReference type="Proteomes" id="UP001551329">
    <property type="component" value="Unassembled WGS sequence"/>
</dbReference>
<dbReference type="CDD" id="cd12117">
    <property type="entry name" value="A_NRPS_Srf_like"/>
    <property type="match status" value="1"/>
</dbReference>
<dbReference type="Pfam" id="PF00501">
    <property type="entry name" value="AMP-binding"/>
    <property type="match status" value="2"/>
</dbReference>
<dbReference type="Pfam" id="PF00975">
    <property type="entry name" value="Thioesterase"/>
    <property type="match status" value="1"/>
</dbReference>
<dbReference type="SUPFAM" id="SSF47336">
    <property type="entry name" value="ACP-like"/>
    <property type="match status" value="2"/>
</dbReference>
<dbReference type="SMART" id="SM00823">
    <property type="entry name" value="PKS_PP"/>
    <property type="match status" value="2"/>
</dbReference>